<proteinExistence type="predicted"/>
<dbReference type="EMBL" id="MIKG01000014">
    <property type="protein sequence ID" value="RAO71162.1"/>
    <property type="molecule type" value="Genomic_DNA"/>
</dbReference>
<dbReference type="Gene3D" id="6.10.250.3180">
    <property type="match status" value="1"/>
</dbReference>
<dbReference type="AlphaFoldDB" id="A0A364L5U0"/>
<accession>A0A364L5U0</accession>
<feature type="compositionally biased region" description="Polar residues" evidence="1">
    <location>
        <begin position="275"/>
        <end position="284"/>
    </location>
</feature>
<gene>
    <name evidence="2" type="ORF">BHQ10_007174</name>
</gene>
<dbReference type="GO" id="GO:0070449">
    <property type="term" value="C:elongin complex"/>
    <property type="evidence" value="ECO:0007669"/>
    <property type="project" value="InterPro"/>
</dbReference>
<feature type="region of interest" description="Disordered" evidence="1">
    <location>
        <begin position="136"/>
        <end position="162"/>
    </location>
</feature>
<dbReference type="Proteomes" id="UP000249363">
    <property type="component" value="Unassembled WGS sequence"/>
</dbReference>
<dbReference type="OrthoDB" id="21513at2759"/>
<name>A0A364L5U0_TALAM</name>
<comment type="caution">
    <text evidence="2">The sequence shown here is derived from an EMBL/GenBank/DDBJ whole genome shotgun (WGS) entry which is preliminary data.</text>
</comment>
<sequence>MPARSLLAISTRVAVQNVRSLTDIGNIPYSLARPFLIKVESPKQLRELEKNSPHIMADDRELWLDFIKRDIPQWEQYDIPSESDSWYDIYCDLLDQVQREVEEGALQLKQAVDKFYSDKASNAAVLVKDTSRLPKPKRRIYTGSSGTRSEPKKNSIFSSKRNKVLAVPTHQLHSGASRINRVPQWLVDEHKQAPASTPATAASRPVPKSSAGAGGPAQKLVAPRRPIIKRPTSSVPANGGAKPDIAQGSRPIVPRKRDHDGSPPRIQSGRADSAGSPSVRQSPMSPAAKPLVRKRPAASQPNIFMPKKRRS</sequence>
<reference evidence="2 3" key="1">
    <citation type="journal article" date="2017" name="Biotechnol. Biofuels">
        <title>Differential beta-glucosidase expression as a function of carbon source availability in Talaromyces amestolkiae: a genomic and proteomic approach.</title>
        <authorList>
            <person name="de Eugenio L.I."/>
            <person name="Mendez-Liter J.A."/>
            <person name="Nieto-Dominguez M."/>
            <person name="Alonso L."/>
            <person name="Gil-Munoz J."/>
            <person name="Barriuso J."/>
            <person name="Prieto A."/>
            <person name="Martinez M.J."/>
        </authorList>
    </citation>
    <scope>NUCLEOTIDE SEQUENCE [LARGE SCALE GENOMIC DNA]</scope>
    <source>
        <strain evidence="2 3">CIB</strain>
    </source>
</reference>
<evidence type="ECO:0000313" key="2">
    <source>
        <dbReference type="EMBL" id="RAO71162.1"/>
    </source>
</evidence>
<keyword evidence="3" id="KW-1185">Reference proteome</keyword>
<dbReference type="STRING" id="1196081.A0A364L5U0"/>
<evidence type="ECO:0000256" key="1">
    <source>
        <dbReference type="SAM" id="MobiDB-lite"/>
    </source>
</evidence>
<dbReference type="RefSeq" id="XP_040735678.1">
    <property type="nucleotide sequence ID" value="XM_040879841.1"/>
</dbReference>
<dbReference type="Pfam" id="PF06881">
    <property type="entry name" value="Elongin_A"/>
    <property type="match status" value="1"/>
</dbReference>
<dbReference type="InterPro" id="IPR051870">
    <property type="entry name" value="Elongin-A_domain"/>
</dbReference>
<evidence type="ECO:0000313" key="3">
    <source>
        <dbReference type="Proteomes" id="UP000249363"/>
    </source>
</evidence>
<dbReference type="InterPro" id="IPR010684">
    <property type="entry name" value="RNA_pol_II_trans_fac_SIII_A"/>
</dbReference>
<feature type="region of interest" description="Disordered" evidence="1">
    <location>
        <begin position="192"/>
        <end position="311"/>
    </location>
</feature>
<feature type="compositionally biased region" description="Low complexity" evidence="1">
    <location>
        <begin position="193"/>
        <end position="203"/>
    </location>
</feature>
<evidence type="ECO:0008006" key="4">
    <source>
        <dbReference type="Google" id="ProtNLM"/>
    </source>
</evidence>
<dbReference type="PANTHER" id="PTHR15141:SF76">
    <property type="entry name" value="TRANSCRIPTION ELONGATION FACTOR B POLYPEPTIDE 3"/>
    <property type="match status" value="1"/>
</dbReference>
<protein>
    <recommendedName>
        <fullName evidence="4">RNA polymerase II transcription factor SIII subunit A</fullName>
    </recommendedName>
</protein>
<dbReference type="GO" id="GO:0006368">
    <property type="term" value="P:transcription elongation by RNA polymerase II"/>
    <property type="evidence" value="ECO:0007669"/>
    <property type="project" value="InterPro"/>
</dbReference>
<dbReference type="PANTHER" id="PTHR15141">
    <property type="entry name" value="TRANSCRIPTION ELONGATION FACTOR B POLYPEPTIDE 3"/>
    <property type="match status" value="1"/>
</dbReference>
<dbReference type="GeneID" id="63796390"/>
<organism evidence="2 3">
    <name type="scientific">Talaromyces amestolkiae</name>
    <dbReference type="NCBI Taxonomy" id="1196081"/>
    <lineage>
        <taxon>Eukaryota</taxon>
        <taxon>Fungi</taxon>
        <taxon>Dikarya</taxon>
        <taxon>Ascomycota</taxon>
        <taxon>Pezizomycotina</taxon>
        <taxon>Eurotiomycetes</taxon>
        <taxon>Eurotiomycetidae</taxon>
        <taxon>Eurotiales</taxon>
        <taxon>Trichocomaceae</taxon>
        <taxon>Talaromyces</taxon>
        <taxon>Talaromyces sect. Talaromyces</taxon>
    </lineage>
</organism>